<dbReference type="CDD" id="cd12956">
    <property type="entry name" value="CBM_SusE-F_like"/>
    <property type="match status" value="1"/>
</dbReference>
<comment type="caution">
    <text evidence="3">The sequence shown here is derived from an EMBL/GenBank/DDBJ whole genome shotgun (WGS) entry which is preliminary data.</text>
</comment>
<feature type="chain" id="PRO_5045924798" evidence="1">
    <location>
        <begin position="20"/>
        <end position="379"/>
    </location>
</feature>
<evidence type="ECO:0000313" key="4">
    <source>
        <dbReference type="Proteomes" id="UP001262582"/>
    </source>
</evidence>
<keyword evidence="4" id="KW-1185">Reference proteome</keyword>
<evidence type="ECO:0000256" key="1">
    <source>
        <dbReference type="SAM" id="SignalP"/>
    </source>
</evidence>
<keyword evidence="1" id="KW-0732">Signal</keyword>
<dbReference type="Pfam" id="PF14292">
    <property type="entry name" value="SusE"/>
    <property type="match status" value="1"/>
</dbReference>
<feature type="signal peptide" evidence="1">
    <location>
        <begin position="1"/>
        <end position="19"/>
    </location>
</feature>
<dbReference type="Proteomes" id="UP001262582">
    <property type="component" value="Unassembled WGS sequence"/>
</dbReference>
<reference evidence="3 4" key="1">
    <citation type="submission" date="2023-09" db="EMBL/GenBank/DDBJ databases">
        <authorList>
            <person name="Rey-Velasco X."/>
        </authorList>
    </citation>
    <scope>NUCLEOTIDE SEQUENCE [LARGE SCALE GENOMIC DNA]</scope>
    <source>
        <strain evidence="3 4">F117</strain>
    </source>
</reference>
<protein>
    <submittedName>
        <fullName evidence="3">SusE domain-containing protein</fullName>
    </submittedName>
</protein>
<name>A0ABU3D588_9FLAO</name>
<sequence>MKKLSIFLLAIVSFAGINACSSDDDVVFVAQPDTEGIAFTSSVANNYVLTAATNDNVAERFVWNDVDFSTPTTVTYEVQGSASESFEDFIVAGTTRENNMAVNVATLRDLAEDAGLDNDPTTPEPSTGIIYFRVRAYAGNNGGNTLEQISGPVVLNITLPEAEGEEDEDLPKLYVVGNFLAASGYGTDWSATDGVPIAAEAEGNTAYEGFVYMNVDAPQFKILQTNENFDGNLGDAGDTDGVYTGTLESPGVNAGTPDGTGGYYLVSVDTEALTYELTETSWGVIGNATPSGWDSDTDMTYDPATQTWSVTLDLTEQEATENGFKFRANDAWTLDLGDTDADGSLEFAGDNIGVPEDGNYTITLDLSNPGQYKYSISKN</sequence>
<dbReference type="RefSeq" id="WP_311503042.1">
    <property type="nucleotide sequence ID" value="NZ_JAVRHK010000005.1"/>
</dbReference>
<evidence type="ECO:0000259" key="2">
    <source>
        <dbReference type="Pfam" id="PF14292"/>
    </source>
</evidence>
<proteinExistence type="predicted"/>
<evidence type="ECO:0000313" key="3">
    <source>
        <dbReference type="EMBL" id="MDT0676697.1"/>
    </source>
</evidence>
<accession>A0ABU3D588</accession>
<organism evidence="3 4">
    <name type="scientific">Autumnicola musiva</name>
    <dbReference type="NCBI Taxonomy" id="3075589"/>
    <lineage>
        <taxon>Bacteria</taxon>
        <taxon>Pseudomonadati</taxon>
        <taxon>Bacteroidota</taxon>
        <taxon>Flavobacteriia</taxon>
        <taxon>Flavobacteriales</taxon>
        <taxon>Flavobacteriaceae</taxon>
        <taxon>Autumnicola</taxon>
    </lineage>
</organism>
<gene>
    <name evidence="3" type="ORF">RM539_08895</name>
</gene>
<feature type="domain" description="SusE outer membrane protein" evidence="2">
    <location>
        <begin position="23"/>
        <end position="119"/>
    </location>
</feature>
<dbReference type="Gene3D" id="2.60.40.3620">
    <property type="match status" value="2"/>
</dbReference>
<dbReference type="InterPro" id="IPR025970">
    <property type="entry name" value="SusE"/>
</dbReference>
<dbReference type="EMBL" id="JAVRHK010000005">
    <property type="protein sequence ID" value="MDT0676697.1"/>
    <property type="molecule type" value="Genomic_DNA"/>
</dbReference>